<evidence type="ECO:0000256" key="1">
    <source>
        <dbReference type="ARBA" id="ARBA00004141"/>
    </source>
</evidence>
<evidence type="ECO:0000313" key="8">
    <source>
        <dbReference type="Proteomes" id="UP000246099"/>
    </source>
</evidence>
<feature type="transmembrane region" description="Helical" evidence="5">
    <location>
        <begin position="36"/>
        <end position="55"/>
    </location>
</feature>
<evidence type="ECO:0000256" key="3">
    <source>
        <dbReference type="ARBA" id="ARBA00022989"/>
    </source>
</evidence>
<keyword evidence="2 5" id="KW-0812">Transmembrane</keyword>
<proteinExistence type="predicted"/>
<feature type="domain" description="Methylamine utilisation protein MauE" evidence="6">
    <location>
        <begin position="2"/>
        <end position="120"/>
    </location>
</feature>
<dbReference type="Proteomes" id="UP000246099">
    <property type="component" value="Chromosome"/>
</dbReference>
<gene>
    <name evidence="7" type="ORF">DLD77_02790</name>
</gene>
<feature type="transmembrane region" description="Helical" evidence="5">
    <location>
        <begin position="105"/>
        <end position="124"/>
    </location>
</feature>
<evidence type="ECO:0000256" key="2">
    <source>
        <dbReference type="ARBA" id="ARBA00022692"/>
    </source>
</evidence>
<evidence type="ECO:0000256" key="5">
    <source>
        <dbReference type="SAM" id="Phobius"/>
    </source>
</evidence>
<sequence>MLLFILFTYAAGSKLANYKQFLFQMDAQPFNNRYTTPLVIGLLLIEFAIAACLIFRKTMKAGLWASLIMLVIFTAYIALIKLNYFGSIPCSCGGVIERLNWTQHLFFNLFFVGISIAGIVLYKLPPSAPRQSQLKLS</sequence>
<evidence type="ECO:0000313" key="7">
    <source>
        <dbReference type="EMBL" id="AWO00696.1"/>
    </source>
</evidence>
<protein>
    <recommendedName>
        <fullName evidence="6">Methylamine utilisation protein MauE domain-containing protein</fullName>
    </recommendedName>
</protein>
<organism evidence="7 8">
    <name type="scientific">Chitinophaga alhagiae</name>
    <dbReference type="NCBI Taxonomy" id="2203219"/>
    <lineage>
        <taxon>Bacteria</taxon>
        <taxon>Pseudomonadati</taxon>
        <taxon>Bacteroidota</taxon>
        <taxon>Chitinophagia</taxon>
        <taxon>Chitinophagales</taxon>
        <taxon>Chitinophagaceae</taxon>
        <taxon>Chitinophaga</taxon>
    </lineage>
</organism>
<keyword evidence="3 5" id="KW-1133">Transmembrane helix</keyword>
<dbReference type="InterPro" id="IPR009908">
    <property type="entry name" value="Methylamine_util_MauE"/>
</dbReference>
<accession>A0ABM6WA07</accession>
<keyword evidence="8" id="KW-1185">Reference proteome</keyword>
<dbReference type="EMBL" id="CP029600">
    <property type="protein sequence ID" value="AWO00696.1"/>
    <property type="molecule type" value="Genomic_DNA"/>
</dbReference>
<feature type="transmembrane region" description="Helical" evidence="5">
    <location>
        <begin position="62"/>
        <end position="85"/>
    </location>
</feature>
<keyword evidence="4 5" id="KW-0472">Membrane</keyword>
<name>A0ABM6WA07_9BACT</name>
<dbReference type="Pfam" id="PF07291">
    <property type="entry name" value="MauE"/>
    <property type="match status" value="1"/>
</dbReference>
<reference evidence="7 8" key="1">
    <citation type="submission" date="2018-05" db="EMBL/GenBank/DDBJ databases">
        <title>Chitinophaga sp. nov., isolated from rhizosphere soil of Alhagi.</title>
        <authorList>
            <person name="Liu Y."/>
        </authorList>
    </citation>
    <scope>NUCLEOTIDE SEQUENCE [LARGE SCALE GENOMIC DNA]</scope>
    <source>
        <strain evidence="7 8">T22</strain>
    </source>
</reference>
<comment type="subcellular location">
    <subcellularLocation>
        <location evidence="1">Membrane</location>
        <topology evidence="1">Multi-pass membrane protein</topology>
    </subcellularLocation>
</comment>
<evidence type="ECO:0000256" key="4">
    <source>
        <dbReference type="ARBA" id="ARBA00023136"/>
    </source>
</evidence>
<evidence type="ECO:0000259" key="6">
    <source>
        <dbReference type="Pfam" id="PF07291"/>
    </source>
</evidence>